<dbReference type="GO" id="GO:0005737">
    <property type="term" value="C:cytoplasm"/>
    <property type="evidence" value="ECO:0007669"/>
    <property type="project" value="UniProtKB-SubCell"/>
</dbReference>
<dbReference type="FunFam" id="3.40.50.300:FF:000590">
    <property type="entry name" value="Ribosome biogenesis GTPase A"/>
    <property type="match status" value="1"/>
</dbReference>
<comment type="function">
    <text evidence="9">Required for a late step of 50S ribosomal subunit assembly. Has GTPase activity.</text>
</comment>
<keyword evidence="8 9" id="KW-0342">GTP-binding</keyword>
<dbReference type="InterPro" id="IPR030378">
    <property type="entry name" value="G_CP_dom"/>
</dbReference>
<dbReference type="PIRSF" id="PIRSF006230">
    <property type="entry name" value="MG442"/>
    <property type="match status" value="1"/>
</dbReference>
<dbReference type="SUPFAM" id="SSF52540">
    <property type="entry name" value="P-loop containing nucleoside triphosphate hydrolases"/>
    <property type="match status" value="1"/>
</dbReference>
<sequence length="287" mass="32161">MAIQWFPGHMTRARRQIQEKLKLIDVVIELLDARLPMSSRNPMIDEILGNKPRLILLNKSDLADPELTARWQEVFLKEGHKAIAIDASSGTNVQSIPVEARKQLEEKFAKQIAKGMKPRAVRALIVGIPNVGKSTLINKLAGRQVAATGDRPGVTKGQQWIRVGSELELLDTPGILWPRFEDQMVGYRLAATGAIKDQILNVEDIAFYALRYLTTHYEEQVKQRFEIEELPPQLDEDPNAVVAVMEDIGRRRGCLVSGGRVDLEKASGIILRELRSGKLGRITFETP</sequence>
<keyword evidence="6" id="KW-0378">Hydrolase</keyword>
<dbReference type="GO" id="GO:0005525">
    <property type="term" value="F:GTP binding"/>
    <property type="evidence" value="ECO:0007669"/>
    <property type="project" value="UniProtKB-KW"/>
</dbReference>
<gene>
    <name evidence="11" type="ORF">SAMN06295960_0596</name>
</gene>
<keyword evidence="12" id="KW-1185">Reference proteome</keyword>
<evidence type="ECO:0000256" key="4">
    <source>
        <dbReference type="ARBA" id="ARBA00022517"/>
    </source>
</evidence>
<dbReference type="GO" id="GO:0042254">
    <property type="term" value="P:ribosome biogenesis"/>
    <property type="evidence" value="ECO:0007669"/>
    <property type="project" value="UniProtKB-KW"/>
</dbReference>
<evidence type="ECO:0000256" key="9">
    <source>
        <dbReference type="PIRNR" id="PIRNR006230"/>
    </source>
</evidence>
<dbReference type="GO" id="GO:0006412">
    <property type="term" value="P:translation"/>
    <property type="evidence" value="ECO:0007669"/>
    <property type="project" value="TreeGrafter"/>
</dbReference>
<dbReference type="PANTHER" id="PTHR45782">
    <property type="entry name" value="MITOCHONDRIAL RIBOSOME-ASSOCIATED GTPASE 1"/>
    <property type="match status" value="1"/>
</dbReference>
<keyword evidence="3 9" id="KW-0963">Cytoplasm</keyword>
<dbReference type="InterPro" id="IPR023179">
    <property type="entry name" value="GTP-bd_ortho_bundle_sf"/>
</dbReference>
<dbReference type="EMBL" id="FXAZ01000001">
    <property type="protein sequence ID" value="SMG15914.1"/>
    <property type="molecule type" value="Genomic_DNA"/>
</dbReference>
<comment type="similarity">
    <text evidence="9">Belongs to the TRAFAC class YlqF/YawG GTPase family. MTG1 subfamily.</text>
</comment>
<evidence type="ECO:0000256" key="6">
    <source>
        <dbReference type="ARBA" id="ARBA00022801"/>
    </source>
</evidence>
<dbReference type="CDD" id="cd01856">
    <property type="entry name" value="YlqF"/>
    <property type="match status" value="1"/>
</dbReference>
<dbReference type="PRINTS" id="PR00326">
    <property type="entry name" value="GTP1OBG"/>
</dbReference>
<dbReference type="InterPro" id="IPR016478">
    <property type="entry name" value="GTPase_MTG1"/>
</dbReference>
<evidence type="ECO:0000256" key="3">
    <source>
        <dbReference type="ARBA" id="ARBA00022490"/>
    </source>
</evidence>
<name>A0A1X7ILS2_9BACL</name>
<feature type="binding site" evidence="10">
    <location>
        <begin position="130"/>
        <end position="135"/>
    </location>
    <ligand>
        <name>GTP</name>
        <dbReference type="ChEBI" id="CHEBI:37565"/>
    </ligand>
</feature>
<evidence type="ECO:0000256" key="5">
    <source>
        <dbReference type="ARBA" id="ARBA00022741"/>
    </source>
</evidence>
<dbReference type="Proteomes" id="UP000193834">
    <property type="component" value="Unassembled WGS sequence"/>
</dbReference>
<dbReference type="PANTHER" id="PTHR45782:SF4">
    <property type="entry name" value="MITOCHONDRIAL RIBOSOME-ASSOCIATED GTPASE 1"/>
    <property type="match status" value="1"/>
</dbReference>
<evidence type="ECO:0000256" key="7">
    <source>
        <dbReference type="ARBA" id="ARBA00022884"/>
    </source>
</evidence>
<evidence type="ECO:0000313" key="12">
    <source>
        <dbReference type="Proteomes" id="UP000193834"/>
    </source>
</evidence>
<dbReference type="InterPro" id="IPR027417">
    <property type="entry name" value="P-loop_NTPase"/>
</dbReference>
<dbReference type="InterPro" id="IPR019991">
    <property type="entry name" value="GTP-bd_ribosome_bgen"/>
</dbReference>
<protein>
    <recommendedName>
        <fullName evidence="2 9">Ribosome biogenesis GTPase A</fullName>
    </recommendedName>
</protein>
<reference evidence="11 12" key="1">
    <citation type="submission" date="2017-04" db="EMBL/GenBank/DDBJ databases">
        <authorList>
            <person name="Afonso C.L."/>
            <person name="Miller P.J."/>
            <person name="Scott M.A."/>
            <person name="Spackman E."/>
            <person name="Goraichik I."/>
            <person name="Dimitrov K.M."/>
            <person name="Suarez D.L."/>
            <person name="Swayne D.E."/>
        </authorList>
    </citation>
    <scope>NUCLEOTIDE SEQUENCE [LARGE SCALE GENOMIC DNA]</scope>
    <source>
        <strain evidence="11 12">11</strain>
    </source>
</reference>
<dbReference type="InterPro" id="IPR006073">
    <property type="entry name" value="GTP-bd"/>
</dbReference>
<dbReference type="PROSITE" id="PS51721">
    <property type="entry name" value="G_CP"/>
    <property type="match status" value="1"/>
</dbReference>
<evidence type="ECO:0000256" key="1">
    <source>
        <dbReference type="ARBA" id="ARBA00004496"/>
    </source>
</evidence>
<dbReference type="Gene3D" id="1.10.1580.10">
    <property type="match status" value="1"/>
</dbReference>
<dbReference type="Pfam" id="PF01926">
    <property type="entry name" value="MMR_HSR1"/>
    <property type="match status" value="1"/>
</dbReference>
<dbReference type="NCBIfam" id="TIGR03596">
    <property type="entry name" value="GTPase_YlqF"/>
    <property type="match status" value="1"/>
</dbReference>
<evidence type="ECO:0000256" key="8">
    <source>
        <dbReference type="ARBA" id="ARBA00023134"/>
    </source>
</evidence>
<dbReference type="Gene3D" id="3.40.50.300">
    <property type="entry name" value="P-loop containing nucleotide triphosphate hydrolases"/>
    <property type="match status" value="1"/>
</dbReference>
<dbReference type="RefSeq" id="WP_085492846.1">
    <property type="nucleotide sequence ID" value="NZ_FXAZ01000001.1"/>
</dbReference>
<organism evidence="11 12">
    <name type="scientific">Paenibacillus aquistagni</name>
    <dbReference type="NCBI Taxonomy" id="1852522"/>
    <lineage>
        <taxon>Bacteria</taxon>
        <taxon>Bacillati</taxon>
        <taxon>Bacillota</taxon>
        <taxon>Bacilli</taxon>
        <taxon>Bacillales</taxon>
        <taxon>Paenibacillaceae</taxon>
        <taxon>Paenibacillus</taxon>
    </lineage>
</organism>
<feature type="binding site" evidence="10">
    <location>
        <position position="174"/>
    </location>
    <ligand>
        <name>GTP</name>
        <dbReference type="ChEBI" id="CHEBI:37565"/>
    </ligand>
</feature>
<dbReference type="FunFam" id="1.10.1580.10:FF:000003">
    <property type="entry name" value="Ribosome biogenesis GTPase A"/>
    <property type="match status" value="1"/>
</dbReference>
<dbReference type="GO" id="GO:0003723">
    <property type="term" value="F:RNA binding"/>
    <property type="evidence" value="ECO:0007669"/>
    <property type="project" value="UniProtKB-KW"/>
</dbReference>
<evidence type="ECO:0000313" key="11">
    <source>
        <dbReference type="EMBL" id="SMG15914.1"/>
    </source>
</evidence>
<dbReference type="OrthoDB" id="9779790at2"/>
<evidence type="ECO:0000256" key="2">
    <source>
        <dbReference type="ARBA" id="ARBA00014898"/>
    </source>
</evidence>
<dbReference type="STRING" id="1852522.SAMN06295960_0596"/>
<accession>A0A1X7ILS2</accession>
<keyword evidence="4" id="KW-0690">Ribosome biogenesis</keyword>
<keyword evidence="7" id="KW-0694">RNA-binding</keyword>
<evidence type="ECO:0000256" key="10">
    <source>
        <dbReference type="PIRSR" id="PIRSR006230-1"/>
    </source>
</evidence>
<keyword evidence="5 9" id="KW-0547">Nucleotide-binding</keyword>
<comment type="subcellular location">
    <subcellularLocation>
        <location evidence="1 9">Cytoplasm</location>
    </subcellularLocation>
</comment>
<proteinExistence type="inferred from homology"/>
<dbReference type="AlphaFoldDB" id="A0A1X7ILS2"/>
<dbReference type="GO" id="GO:0003924">
    <property type="term" value="F:GTPase activity"/>
    <property type="evidence" value="ECO:0007669"/>
    <property type="project" value="TreeGrafter"/>
</dbReference>
<feature type="binding site" evidence="10">
    <location>
        <begin position="58"/>
        <end position="61"/>
    </location>
    <ligand>
        <name>GTP</name>
        <dbReference type="ChEBI" id="CHEBI:37565"/>
    </ligand>
</feature>